<organism evidence="1 2">
    <name type="scientific">Nostoc flagelliforme CCNUN1</name>
    <dbReference type="NCBI Taxonomy" id="2038116"/>
    <lineage>
        <taxon>Bacteria</taxon>
        <taxon>Bacillati</taxon>
        <taxon>Cyanobacteriota</taxon>
        <taxon>Cyanophyceae</taxon>
        <taxon>Nostocales</taxon>
        <taxon>Nostocaceae</taxon>
        <taxon>Nostoc</taxon>
    </lineage>
</organism>
<gene>
    <name evidence="1" type="ORF">COO91_05688</name>
</gene>
<sequence length="51" mass="5671">MIVMSRFQVRQKLQKYFAAASILTFGMAISTTSLAAATLPNLKIIQNIKKL</sequence>
<keyword evidence="2" id="KW-1185">Reference proteome</keyword>
<name>A0A2K8SWF9_9NOSO</name>
<evidence type="ECO:0000313" key="2">
    <source>
        <dbReference type="Proteomes" id="UP000232003"/>
    </source>
</evidence>
<reference evidence="1 2" key="1">
    <citation type="submission" date="2017-11" db="EMBL/GenBank/DDBJ databases">
        <title>Complete genome of a free-living desiccation-tolerant cyanobacterium and its photosynthetic adaptation to extreme terrestrial habitat.</title>
        <authorList>
            <person name="Shang J."/>
        </authorList>
    </citation>
    <scope>NUCLEOTIDE SEQUENCE [LARGE SCALE GENOMIC DNA]</scope>
    <source>
        <strain evidence="1 2">CCNUN1</strain>
    </source>
</reference>
<protein>
    <submittedName>
        <fullName evidence="1">Uncharacterized protein</fullName>
    </submittedName>
</protein>
<dbReference type="EMBL" id="CP024785">
    <property type="protein sequence ID" value="AUB39690.1"/>
    <property type="molecule type" value="Genomic_DNA"/>
</dbReference>
<dbReference type="Proteomes" id="UP000232003">
    <property type="component" value="Chromosome"/>
</dbReference>
<proteinExistence type="predicted"/>
<dbReference type="KEGG" id="nfl:COO91_05688"/>
<accession>A0A2K8SWF9</accession>
<dbReference type="AlphaFoldDB" id="A0A2K8SWF9"/>
<evidence type="ECO:0000313" key="1">
    <source>
        <dbReference type="EMBL" id="AUB39690.1"/>
    </source>
</evidence>